<gene>
    <name evidence="1" type="ORF">A2264_01555</name>
</gene>
<evidence type="ECO:0000313" key="1">
    <source>
        <dbReference type="EMBL" id="OGC63396.1"/>
    </source>
</evidence>
<comment type="caution">
    <text evidence="1">The sequence shown here is derived from an EMBL/GenBank/DDBJ whole genome shotgun (WGS) entry which is preliminary data.</text>
</comment>
<proteinExistence type="predicted"/>
<dbReference type="Proteomes" id="UP000176614">
    <property type="component" value="Unassembled WGS sequence"/>
</dbReference>
<sequence>MNLTPVKPNAVDDSLWDEFLKYLAWVQDPKSNPPGGNGRCLGHPSDICFCPYPAEKRYNLPSCRTTGGTPVPLCKTHARLIRKATGISRRTCIKGA</sequence>
<accession>A0A1F4W1V6</accession>
<protein>
    <submittedName>
        <fullName evidence="1">Uncharacterized protein</fullName>
    </submittedName>
</protein>
<reference evidence="1 2" key="1">
    <citation type="journal article" date="2016" name="Nat. Commun.">
        <title>Thousands of microbial genomes shed light on interconnected biogeochemical processes in an aquifer system.</title>
        <authorList>
            <person name="Anantharaman K."/>
            <person name="Brown C.T."/>
            <person name="Hug L.A."/>
            <person name="Sharon I."/>
            <person name="Castelle C.J."/>
            <person name="Probst A.J."/>
            <person name="Thomas B.C."/>
            <person name="Singh A."/>
            <person name="Wilkins M.J."/>
            <person name="Karaoz U."/>
            <person name="Brodie E.L."/>
            <person name="Williams K.H."/>
            <person name="Hubbard S.S."/>
            <person name="Banfield J.F."/>
        </authorList>
    </citation>
    <scope>NUCLEOTIDE SEQUENCE [LARGE SCALE GENOMIC DNA]</scope>
</reference>
<dbReference type="AlphaFoldDB" id="A0A1F4W1V6"/>
<organism evidence="1 2">
    <name type="scientific">candidate division WWE3 bacterium RIFOXYA2_FULL_46_9</name>
    <dbReference type="NCBI Taxonomy" id="1802636"/>
    <lineage>
        <taxon>Bacteria</taxon>
        <taxon>Katanobacteria</taxon>
    </lineage>
</organism>
<dbReference type="EMBL" id="MEVT01000006">
    <property type="protein sequence ID" value="OGC63396.1"/>
    <property type="molecule type" value="Genomic_DNA"/>
</dbReference>
<evidence type="ECO:0000313" key="2">
    <source>
        <dbReference type="Proteomes" id="UP000176614"/>
    </source>
</evidence>
<name>A0A1F4W1V6_UNCKA</name>